<evidence type="ECO:0000256" key="1">
    <source>
        <dbReference type="SAM" id="MobiDB-lite"/>
    </source>
</evidence>
<dbReference type="InParanoid" id="E4WVQ6"/>
<keyword evidence="3" id="KW-1185">Reference proteome</keyword>
<evidence type="ECO:0000313" key="3">
    <source>
        <dbReference type="Proteomes" id="UP000001307"/>
    </source>
</evidence>
<feature type="compositionally biased region" description="Polar residues" evidence="1">
    <location>
        <begin position="331"/>
        <end position="345"/>
    </location>
</feature>
<protein>
    <submittedName>
        <fullName evidence="2">Uncharacterized protein</fullName>
    </submittedName>
</protein>
<proteinExistence type="predicted"/>
<sequence length="370" mass="40990">MAPVPTKADLIAVLKYTQRKLAEADINSTDDAVKADIARLKREETDLKECILDMAINGEDVKPTVVGDHGQINAKTMQQHLLMNFISNLSFTASNEESINNFLTKLEAIASSVPLIPFPEILASIKPVLPASVIKSLAGKTIVSHEDLKRHLLVLYGSSVSIYQRVESWMCKQKPSGKSWTKHCSDISGSLESIKMSYATLLRRRDESARSREQREAQPFAITYDDGFEMILFLKLLQDIAAADQSLHRTVSVELDAIKTPLCLASRVEQVKCQTLPLSAFTKAHAKPKQPQKQQVEQDKSDKPATKGKGKKGKQNENQKKGFQHKEKSSIKQTVAGGSNFANGNSQVTFALRDADQTDYDSVEEFASKN</sequence>
<gene>
    <name evidence="2" type="ORF">GSOID_T00008964001</name>
</gene>
<dbReference type="EMBL" id="FN653017">
    <property type="protein sequence ID" value="CBY21209.1"/>
    <property type="molecule type" value="Genomic_DNA"/>
</dbReference>
<reference evidence="2" key="1">
    <citation type="journal article" date="2010" name="Science">
        <title>Plasticity of animal genome architecture unmasked by rapid evolution of a pelagic tunicate.</title>
        <authorList>
            <person name="Denoeud F."/>
            <person name="Henriet S."/>
            <person name="Mungpakdee S."/>
            <person name="Aury J.M."/>
            <person name="Da Silva C."/>
            <person name="Brinkmann H."/>
            <person name="Mikhaleva J."/>
            <person name="Olsen L.C."/>
            <person name="Jubin C."/>
            <person name="Canestro C."/>
            <person name="Bouquet J.M."/>
            <person name="Danks G."/>
            <person name="Poulain J."/>
            <person name="Campsteijn C."/>
            <person name="Adamski M."/>
            <person name="Cross I."/>
            <person name="Yadetie F."/>
            <person name="Muffato M."/>
            <person name="Louis A."/>
            <person name="Butcher S."/>
            <person name="Tsagkogeorga G."/>
            <person name="Konrad A."/>
            <person name="Singh S."/>
            <person name="Jensen M.F."/>
            <person name="Cong E.H."/>
            <person name="Eikeseth-Otteraa H."/>
            <person name="Noel B."/>
            <person name="Anthouard V."/>
            <person name="Porcel B.M."/>
            <person name="Kachouri-Lafond R."/>
            <person name="Nishino A."/>
            <person name="Ugolini M."/>
            <person name="Chourrout P."/>
            <person name="Nishida H."/>
            <person name="Aasland R."/>
            <person name="Huzurbazar S."/>
            <person name="Westhof E."/>
            <person name="Delsuc F."/>
            <person name="Lehrach H."/>
            <person name="Reinhardt R."/>
            <person name="Weissenbach J."/>
            <person name="Roy S.W."/>
            <person name="Artiguenave F."/>
            <person name="Postlethwait J.H."/>
            <person name="Manak J.R."/>
            <person name="Thompson E.M."/>
            <person name="Jaillon O."/>
            <person name="Du Pasquier L."/>
            <person name="Boudinot P."/>
            <person name="Liberles D.A."/>
            <person name="Volff J.N."/>
            <person name="Philippe H."/>
            <person name="Lenhard B."/>
            <person name="Roest Crollius H."/>
            <person name="Wincker P."/>
            <person name="Chourrout D."/>
        </authorList>
    </citation>
    <scope>NUCLEOTIDE SEQUENCE [LARGE SCALE GENOMIC DNA]</scope>
</reference>
<dbReference type="AlphaFoldDB" id="E4WVQ6"/>
<evidence type="ECO:0000313" key="2">
    <source>
        <dbReference type="EMBL" id="CBY21209.1"/>
    </source>
</evidence>
<feature type="compositionally biased region" description="Basic and acidic residues" evidence="1">
    <location>
        <begin position="314"/>
        <end position="330"/>
    </location>
</feature>
<name>E4WVQ6_OIKDI</name>
<dbReference type="Proteomes" id="UP000001307">
    <property type="component" value="Unassembled WGS sequence"/>
</dbReference>
<feature type="region of interest" description="Disordered" evidence="1">
    <location>
        <begin position="283"/>
        <end position="345"/>
    </location>
</feature>
<accession>E4WVQ6</accession>
<feature type="compositionally biased region" description="Basic and acidic residues" evidence="1">
    <location>
        <begin position="296"/>
        <end position="305"/>
    </location>
</feature>
<organism evidence="2">
    <name type="scientific">Oikopleura dioica</name>
    <name type="common">Tunicate</name>
    <dbReference type="NCBI Taxonomy" id="34765"/>
    <lineage>
        <taxon>Eukaryota</taxon>
        <taxon>Metazoa</taxon>
        <taxon>Chordata</taxon>
        <taxon>Tunicata</taxon>
        <taxon>Appendicularia</taxon>
        <taxon>Copelata</taxon>
        <taxon>Oikopleuridae</taxon>
        <taxon>Oikopleura</taxon>
    </lineage>
</organism>